<accession>A0A197JV87</accession>
<name>A0A197JV87_9FUNG</name>
<sequence>MPVAHEFKAFASSSNILLVTKVLTISSIGIFAGTSLNYNLVVMPSLRKFASASSLAVWAEMSLIARPLQMTTTVLSALGGLILFSKTANPYYLYSSILMISLIPYSRLLLLPINNKLLEIRKRGGDDRPVEELLIRWDALHFGRTVIGYGALVLMLYGALRGPSGRAGGVLLK</sequence>
<evidence type="ECO:0008006" key="4">
    <source>
        <dbReference type="Google" id="ProtNLM"/>
    </source>
</evidence>
<reference evidence="2 3" key="1">
    <citation type="submission" date="2016-05" db="EMBL/GenBank/DDBJ databases">
        <title>Genome sequencing reveals origins of a unique bacterial endosymbiosis in the earliest lineages of terrestrial Fungi.</title>
        <authorList>
            <consortium name="DOE Joint Genome Institute"/>
            <person name="Uehling J."/>
            <person name="Gryganskyi A."/>
            <person name="Hameed K."/>
            <person name="Tschaplinski T."/>
            <person name="Misztal P."/>
            <person name="Wu S."/>
            <person name="Desiro A."/>
            <person name="Vande Pol N."/>
            <person name="Du Z.-Y."/>
            <person name="Zienkiewicz A."/>
            <person name="Zienkiewicz K."/>
            <person name="Morin E."/>
            <person name="Tisserant E."/>
            <person name="Splivallo R."/>
            <person name="Hainaut M."/>
            <person name="Henrissat B."/>
            <person name="Ohm R."/>
            <person name="Kuo A."/>
            <person name="Yan J."/>
            <person name="Lipzen A."/>
            <person name="Nolan M."/>
            <person name="Labutti K."/>
            <person name="Barry K."/>
            <person name="Goldstein A."/>
            <person name="Labbe J."/>
            <person name="Schadt C."/>
            <person name="Tuskan G."/>
            <person name="Grigoriev I."/>
            <person name="Martin F."/>
            <person name="Vilgalys R."/>
            <person name="Bonito G."/>
        </authorList>
    </citation>
    <scope>NUCLEOTIDE SEQUENCE [LARGE SCALE GENOMIC DNA]</scope>
    <source>
        <strain evidence="2 3">AG-77</strain>
    </source>
</reference>
<dbReference type="EMBL" id="KV442042">
    <property type="protein sequence ID" value="OAQ29207.1"/>
    <property type="molecule type" value="Genomic_DNA"/>
</dbReference>
<keyword evidence="3" id="KW-1185">Reference proteome</keyword>
<gene>
    <name evidence="2" type="ORF">K457DRAFT_515453</name>
</gene>
<dbReference type="Pfam" id="PF08592">
    <property type="entry name" value="Anthrone_oxy"/>
    <property type="match status" value="1"/>
</dbReference>
<dbReference type="Proteomes" id="UP000078512">
    <property type="component" value="Unassembled WGS sequence"/>
</dbReference>
<dbReference type="PANTHER" id="PTHR36535">
    <property type="entry name" value="YALI0E30327P"/>
    <property type="match status" value="1"/>
</dbReference>
<feature type="transmembrane region" description="Helical" evidence="1">
    <location>
        <begin position="63"/>
        <end position="85"/>
    </location>
</feature>
<evidence type="ECO:0000313" key="2">
    <source>
        <dbReference type="EMBL" id="OAQ29207.1"/>
    </source>
</evidence>
<evidence type="ECO:0000256" key="1">
    <source>
        <dbReference type="SAM" id="Phobius"/>
    </source>
</evidence>
<dbReference type="PANTHER" id="PTHR36535:SF1">
    <property type="entry name" value="DUF1772 DOMAIN-CONTAINING PROTEIN"/>
    <property type="match status" value="1"/>
</dbReference>
<keyword evidence="1" id="KW-0472">Membrane</keyword>
<dbReference type="AlphaFoldDB" id="A0A197JV87"/>
<dbReference type="OrthoDB" id="5954308at2759"/>
<protein>
    <recommendedName>
        <fullName evidence="4">DUF1772-domain-containing protein</fullName>
    </recommendedName>
</protein>
<keyword evidence="1" id="KW-1133">Transmembrane helix</keyword>
<evidence type="ECO:0000313" key="3">
    <source>
        <dbReference type="Proteomes" id="UP000078512"/>
    </source>
</evidence>
<keyword evidence="1" id="KW-0812">Transmembrane</keyword>
<feature type="transmembrane region" description="Helical" evidence="1">
    <location>
        <begin position="22"/>
        <end position="42"/>
    </location>
</feature>
<dbReference type="InterPro" id="IPR013901">
    <property type="entry name" value="Anthrone_oxy"/>
</dbReference>
<organism evidence="2 3">
    <name type="scientific">Linnemannia elongata AG-77</name>
    <dbReference type="NCBI Taxonomy" id="1314771"/>
    <lineage>
        <taxon>Eukaryota</taxon>
        <taxon>Fungi</taxon>
        <taxon>Fungi incertae sedis</taxon>
        <taxon>Mucoromycota</taxon>
        <taxon>Mortierellomycotina</taxon>
        <taxon>Mortierellomycetes</taxon>
        <taxon>Mortierellales</taxon>
        <taxon>Mortierellaceae</taxon>
        <taxon>Linnemannia</taxon>
    </lineage>
</organism>
<feature type="transmembrane region" description="Helical" evidence="1">
    <location>
        <begin position="91"/>
        <end position="113"/>
    </location>
</feature>
<proteinExistence type="predicted"/>